<gene>
    <name evidence="7" type="ORF">BSP0115_LOCUS7116</name>
</gene>
<sequence>MAATGAPIPLDDGWRSIRSRGIEPLEHLLDADFDRERGNPFTRAQYAEIYTICYNMCTQRAPMNFSQQLYERHGETVATYLRNNVLPALERQHDTFLLQELVKRWQNHEVMNKWLFKFFMYLDRYYVSHHGVPKLKEAGLDKFRTVVFDVVKRDVVVALLAVINQDREGEVVDRYLVKNVVSVFVAMGEGTLDTYRHDLEEPLLADTREFYGRRAAAWLAGDSTPAYLIKAEEALNAEADRVQRFLDPESEQPLLRVVEHELLKRHESELLEQEASGCRALLRDEKHADLARMYSLFSRVEQGLVSVARMVKDHIQEMGLAIVEEREAAAARSSKESPSDPTFVQALLELHDKMRALVRDQFKNNTLFQTALKDAFEFFINKEVRSKYSNAEMIAHFCDRILKPGSERMSEAQIEELLERIVQLFAFISDKDLFAEIYRNQLAKRLLNARSVSNDSERSMVSKLKLRCGAQFTGRIEGMMNDLSLGAEEQAAFGEHMAKLDSSVMPSLKFNVTVLTTGFWPSYKIMDVHLPTDMATCLETFEAYYKVKTSHRKLSWVHSLGTATLKATYKKGYELQVTTLQAVVLLLFNERDGAVSFEDIRSALNVDEEVAKRLLHSLSCGKYQALKKTPKGRTISTDDTFAFNDGFSCSYKRIRIPMPSLDETHNPKRVQEDRSNAIEAAAVRIMKTRKTMSHQELVTEVLKQLHLFKPNPKVIKRRIEHLIEREYLERDPDKTNVYRYLA</sequence>
<dbReference type="GO" id="GO:0031625">
    <property type="term" value="F:ubiquitin protein ligase binding"/>
    <property type="evidence" value="ECO:0007669"/>
    <property type="project" value="InterPro"/>
</dbReference>
<dbReference type="GO" id="GO:0006511">
    <property type="term" value="P:ubiquitin-dependent protein catabolic process"/>
    <property type="evidence" value="ECO:0007669"/>
    <property type="project" value="InterPro"/>
</dbReference>
<dbReference type="FunFam" id="1.20.1310.10:FF:000001">
    <property type="entry name" value="Cullin 3"/>
    <property type="match status" value="1"/>
</dbReference>
<proteinExistence type="inferred from homology"/>
<evidence type="ECO:0000256" key="1">
    <source>
        <dbReference type="ARBA" id="ARBA00006019"/>
    </source>
</evidence>
<dbReference type="PROSITE" id="PS50069">
    <property type="entry name" value="CULLIN_2"/>
    <property type="match status" value="1"/>
</dbReference>
<keyword evidence="3" id="KW-0832">Ubl conjugation</keyword>
<dbReference type="PROSITE" id="PS01256">
    <property type="entry name" value="CULLIN_1"/>
    <property type="match status" value="1"/>
</dbReference>
<dbReference type="InterPro" id="IPR016159">
    <property type="entry name" value="Cullin_repeat-like_dom_sf"/>
</dbReference>
<evidence type="ECO:0000256" key="2">
    <source>
        <dbReference type="ARBA" id="ARBA00022499"/>
    </source>
</evidence>
<evidence type="ECO:0000256" key="5">
    <source>
        <dbReference type="RuleBase" id="RU003829"/>
    </source>
</evidence>
<dbReference type="Gene3D" id="1.10.10.10">
    <property type="entry name" value="Winged helix-like DNA-binding domain superfamily/Winged helix DNA-binding domain"/>
    <property type="match status" value="1"/>
</dbReference>
<dbReference type="SUPFAM" id="SSF46785">
    <property type="entry name" value="Winged helix' DNA-binding domain"/>
    <property type="match status" value="1"/>
</dbReference>
<dbReference type="PANTHER" id="PTHR11932">
    <property type="entry name" value="CULLIN"/>
    <property type="match status" value="1"/>
</dbReference>
<dbReference type="InterPro" id="IPR016158">
    <property type="entry name" value="Cullin_homology"/>
</dbReference>
<dbReference type="SUPFAM" id="SSF75632">
    <property type="entry name" value="Cullin homology domain"/>
    <property type="match status" value="1"/>
</dbReference>
<dbReference type="InterPro" id="IPR059120">
    <property type="entry name" value="Cullin-like_AB"/>
</dbReference>
<evidence type="ECO:0000313" key="7">
    <source>
        <dbReference type="EMBL" id="CAD8913864.1"/>
    </source>
</evidence>
<accession>A0A7S1G733</accession>
<dbReference type="InterPro" id="IPR016157">
    <property type="entry name" value="Cullin_CS"/>
</dbReference>
<dbReference type="InterPro" id="IPR045093">
    <property type="entry name" value="Cullin"/>
</dbReference>
<feature type="domain" description="Cullin family profile" evidence="6">
    <location>
        <begin position="389"/>
        <end position="619"/>
    </location>
</feature>
<dbReference type="InterPro" id="IPR001373">
    <property type="entry name" value="Cullin_N"/>
</dbReference>
<dbReference type="InterPro" id="IPR019559">
    <property type="entry name" value="Cullin_neddylation_domain"/>
</dbReference>
<dbReference type="InterPro" id="IPR036388">
    <property type="entry name" value="WH-like_DNA-bd_sf"/>
</dbReference>
<dbReference type="SUPFAM" id="SSF74788">
    <property type="entry name" value="Cullin repeat-like"/>
    <property type="match status" value="1"/>
</dbReference>
<dbReference type="Gene3D" id="3.30.230.130">
    <property type="entry name" value="Cullin, Chain C, Domain 2"/>
    <property type="match status" value="1"/>
</dbReference>
<dbReference type="SMART" id="SM00884">
    <property type="entry name" value="Cullin_Nedd8"/>
    <property type="match status" value="1"/>
</dbReference>
<dbReference type="AlphaFoldDB" id="A0A7S1G733"/>
<dbReference type="Gene3D" id="1.20.1310.10">
    <property type="entry name" value="Cullin Repeats"/>
    <property type="match status" value="4"/>
</dbReference>
<dbReference type="EMBL" id="HBFS01010344">
    <property type="protein sequence ID" value="CAD8913864.1"/>
    <property type="molecule type" value="Transcribed_RNA"/>
</dbReference>
<dbReference type="GO" id="GO:0031461">
    <property type="term" value="C:cullin-RING ubiquitin ligase complex"/>
    <property type="evidence" value="ECO:0007669"/>
    <property type="project" value="InterPro"/>
</dbReference>
<organism evidence="7">
    <name type="scientific">Bicosoecida sp. CB-2014</name>
    <dbReference type="NCBI Taxonomy" id="1486930"/>
    <lineage>
        <taxon>Eukaryota</taxon>
        <taxon>Sar</taxon>
        <taxon>Stramenopiles</taxon>
        <taxon>Bigyra</taxon>
        <taxon>Opalozoa</taxon>
        <taxon>Bicosoecida</taxon>
    </lineage>
</organism>
<dbReference type="Pfam" id="PF00888">
    <property type="entry name" value="Cullin"/>
    <property type="match status" value="1"/>
</dbReference>
<keyword evidence="2" id="KW-1017">Isopeptide bond</keyword>
<name>A0A7S1G733_9STRA</name>
<reference evidence="7" key="1">
    <citation type="submission" date="2021-01" db="EMBL/GenBank/DDBJ databases">
        <authorList>
            <person name="Corre E."/>
            <person name="Pelletier E."/>
            <person name="Niang G."/>
            <person name="Scheremetjew M."/>
            <person name="Finn R."/>
            <person name="Kale V."/>
            <person name="Holt S."/>
            <person name="Cochrane G."/>
            <person name="Meng A."/>
            <person name="Brown T."/>
            <person name="Cohen L."/>
        </authorList>
    </citation>
    <scope>NUCLEOTIDE SEQUENCE</scope>
    <source>
        <strain evidence="7">Ms1</strain>
    </source>
</reference>
<dbReference type="InterPro" id="IPR036317">
    <property type="entry name" value="Cullin_homology_sf"/>
</dbReference>
<dbReference type="Pfam" id="PF26557">
    <property type="entry name" value="Cullin_AB"/>
    <property type="match status" value="1"/>
</dbReference>
<evidence type="ECO:0000256" key="3">
    <source>
        <dbReference type="ARBA" id="ARBA00022843"/>
    </source>
</evidence>
<protein>
    <recommendedName>
        <fullName evidence="6">Cullin family profile domain-containing protein</fullName>
    </recommendedName>
</protein>
<evidence type="ECO:0000256" key="4">
    <source>
        <dbReference type="PROSITE-ProRule" id="PRU00330"/>
    </source>
</evidence>
<comment type="similarity">
    <text evidence="1 4 5">Belongs to the cullin family.</text>
</comment>
<dbReference type="InterPro" id="IPR036390">
    <property type="entry name" value="WH_DNA-bd_sf"/>
</dbReference>
<dbReference type="FunFam" id="1.10.10.10:FF:000014">
    <property type="entry name" value="Cullin 1"/>
    <property type="match status" value="1"/>
</dbReference>
<dbReference type="SMART" id="SM00182">
    <property type="entry name" value="CULLIN"/>
    <property type="match status" value="1"/>
</dbReference>
<evidence type="ECO:0000259" key="6">
    <source>
        <dbReference type="PROSITE" id="PS50069"/>
    </source>
</evidence>
<dbReference type="Pfam" id="PF10557">
    <property type="entry name" value="Cullin_Nedd8"/>
    <property type="match status" value="1"/>
</dbReference>
<dbReference type="FunFam" id="1.20.1310.10:FF:000002">
    <property type="entry name" value="cullin-3 isoform X1"/>
    <property type="match status" value="1"/>
</dbReference>